<evidence type="ECO:0000313" key="8">
    <source>
        <dbReference type="Proteomes" id="UP000315003"/>
    </source>
</evidence>
<evidence type="ECO:0000256" key="2">
    <source>
        <dbReference type="ARBA" id="ARBA00022741"/>
    </source>
</evidence>
<dbReference type="RefSeq" id="WP_145272041.1">
    <property type="nucleotide sequence ID" value="NZ_CP036272.1"/>
</dbReference>
<reference evidence="7 8" key="1">
    <citation type="submission" date="2019-02" db="EMBL/GenBank/DDBJ databases">
        <title>Deep-cultivation of Planctomycetes and their phenomic and genomic characterization uncovers novel biology.</title>
        <authorList>
            <person name="Wiegand S."/>
            <person name="Jogler M."/>
            <person name="Boedeker C."/>
            <person name="Pinto D."/>
            <person name="Vollmers J."/>
            <person name="Rivas-Marin E."/>
            <person name="Kohn T."/>
            <person name="Peeters S.H."/>
            <person name="Heuer A."/>
            <person name="Rast P."/>
            <person name="Oberbeckmann S."/>
            <person name="Bunk B."/>
            <person name="Jeske O."/>
            <person name="Meyerdierks A."/>
            <person name="Storesund J.E."/>
            <person name="Kallscheuer N."/>
            <person name="Luecker S."/>
            <person name="Lage O.M."/>
            <person name="Pohl T."/>
            <person name="Merkel B.J."/>
            <person name="Hornburger P."/>
            <person name="Mueller R.-W."/>
            <person name="Bruemmer F."/>
            <person name="Labrenz M."/>
            <person name="Spormann A.M."/>
            <person name="Op den Camp H."/>
            <person name="Overmann J."/>
            <person name="Amann R."/>
            <person name="Jetten M.S.M."/>
            <person name="Mascher T."/>
            <person name="Medema M.H."/>
            <person name="Devos D.P."/>
            <person name="Kaster A.-K."/>
            <person name="Ovreas L."/>
            <person name="Rohde M."/>
            <person name="Galperin M.Y."/>
            <person name="Jogler C."/>
        </authorList>
    </citation>
    <scope>NUCLEOTIDE SEQUENCE [LARGE SCALE GENOMIC DNA]</scope>
    <source>
        <strain evidence="7 8">SV_7m_r</strain>
    </source>
</reference>
<evidence type="ECO:0000256" key="3">
    <source>
        <dbReference type="ARBA" id="ARBA00022777"/>
    </source>
</evidence>
<dbReference type="PROSITE" id="PS00108">
    <property type="entry name" value="PROTEIN_KINASE_ST"/>
    <property type="match status" value="1"/>
</dbReference>
<sequence length="563" mass="62658">MPVNGVFPRLLHAMIRQKHGDEVWEHMLRNAGAQPKHFLPGRSYSDASIAKLLQRAAEGYPCKLNDLLHHLGSFLVSNWRKLAVQCYGPDAASTITQLMRSLKILADTIPIVDDLSETLVPLEGVRETPRGFELQLACMGRCSTYAIGIARELERQSDGDLRWTLPIQGDRATGSKANQPSSCQLRLVLFPADRLSGSASAATVADERANCPTSSLDMPSIDDDPGSADSDTSLAAPLSDAPSETFSWDESLAPPQPAASSHPLSGAASGKNPLSVVTKSAESHRMDSHVQSLKWLGRYRIDRLIDGGGMGLIFQAVDLQLQRVVAIKTPRDPLVSHLVRQRFLNEARSAAQLEHPNVIQIYDLGYVAERPYYVMEHLRGEPLQRYLRHRSIAYHDALLLIKRIGAGIAAVHRHGMVHRDLKPSNIFVNEDLSMCKLLDFGIATPAGDNHQQHSSAGTPGYIAPETIGAKLRDPRSDLFSLGCIAYELIYGRKLFPKVPISEYCKLLMQFDENSPEMQAIYHRDRKLLWGLLHPEVDRRFDSFETINTLIDHMWRNAEPIYYG</sequence>
<accession>A0A517SUW5</accession>
<feature type="region of interest" description="Disordered" evidence="5">
    <location>
        <begin position="201"/>
        <end position="283"/>
    </location>
</feature>
<dbReference type="EC" id="2.7.11.1" evidence="7"/>
<dbReference type="InterPro" id="IPR011644">
    <property type="entry name" value="Heme_NO-bd"/>
</dbReference>
<dbReference type="SUPFAM" id="SSF111126">
    <property type="entry name" value="Ligand-binding domain in the NO signalling and Golgi transport"/>
    <property type="match status" value="1"/>
</dbReference>
<dbReference type="Gene3D" id="3.30.200.20">
    <property type="entry name" value="Phosphorylase Kinase, domain 1"/>
    <property type="match status" value="1"/>
</dbReference>
<evidence type="ECO:0000256" key="5">
    <source>
        <dbReference type="SAM" id="MobiDB-lite"/>
    </source>
</evidence>
<dbReference type="InterPro" id="IPR038158">
    <property type="entry name" value="H-NOX_domain_sf"/>
</dbReference>
<dbReference type="SUPFAM" id="SSF56112">
    <property type="entry name" value="Protein kinase-like (PK-like)"/>
    <property type="match status" value="1"/>
</dbReference>
<dbReference type="Pfam" id="PF07700">
    <property type="entry name" value="HNOB"/>
    <property type="match status" value="1"/>
</dbReference>
<dbReference type="InterPro" id="IPR011009">
    <property type="entry name" value="Kinase-like_dom_sf"/>
</dbReference>
<dbReference type="Proteomes" id="UP000315003">
    <property type="component" value="Chromosome"/>
</dbReference>
<evidence type="ECO:0000256" key="1">
    <source>
        <dbReference type="ARBA" id="ARBA00022679"/>
    </source>
</evidence>
<organism evidence="7 8">
    <name type="scientific">Stieleria bergensis</name>
    <dbReference type="NCBI Taxonomy" id="2528025"/>
    <lineage>
        <taxon>Bacteria</taxon>
        <taxon>Pseudomonadati</taxon>
        <taxon>Planctomycetota</taxon>
        <taxon>Planctomycetia</taxon>
        <taxon>Pirellulales</taxon>
        <taxon>Pirellulaceae</taxon>
        <taxon>Stieleria</taxon>
    </lineage>
</organism>
<dbReference type="GO" id="GO:0020037">
    <property type="term" value="F:heme binding"/>
    <property type="evidence" value="ECO:0007669"/>
    <property type="project" value="InterPro"/>
</dbReference>
<keyword evidence="2" id="KW-0547">Nucleotide-binding</keyword>
<dbReference type="InterPro" id="IPR008271">
    <property type="entry name" value="Ser/Thr_kinase_AS"/>
</dbReference>
<gene>
    <name evidence="7" type="primary">prkC_9</name>
    <name evidence="7" type="ORF">SV7mr_24030</name>
</gene>
<evidence type="ECO:0000256" key="4">
    <source>
        <dbReference type="ARBA" id="ARBA00022840"/>
    </source>
</evidence>
<dbReference type="InterPro" id="IPR000719">
    <property type="entry name" value="Prot_kinase_dom"/>
</dbReference>
<dbReference type="SMART" id="SM00220">
    <property type="entry name" value="S_TKc"/>
    <property type="match status" value="1"/>
</dbReference>
<dbReference type="InterPro" id="IPR024096">
    <property type="entry name" value="NO_sig/Golgi_transp_ligand-bd"/>
</dbReference>
<dbReference type="PANTHER" id="PTHR43289">
    <property type="entry name" value="MITOGEN-ACTIVATED PROTEIN KINASE KINASE KINASE 20-RELATED"/>
    <property type="match status" value="1"/>
</dbReference>
<dbReference type="OrthoDB" id="6111975at2"/>
<dbReference type="PANTHER" id="PTHR43289:SF6">
    <property type="entry name" value="SERINE_THREONINE-PROTEIN KINASE NEKL-3"/>
    <property type="match status" value="1"/>
</dbReference>
<proteinExistence type="predicted"/>
<dbReference type="Gene3D" id="1.10.510.10">
    <property type="entry name" value="Transferase(Phosphotransferase) domain 1"/>
    <property type="match status" value="1"/>
</dbReference>
<keyword evidence="8" id="KW-1185">Reference proteome</keyword>
<dbReference type="AlphaFoldDB" id="A0A517SUW5"/>
<feature type="domain" description="Protein kinase" evidence="6">
    <location>
        <begin position="299"/>
        <end position="555"/>
    </location>
</feature>
<dbReference type="GO" id="GO:0005524">
    <property type="term" value="F:ATP binding"/>
    <property type="evidence" value="ECO:0007669"/>
    <property type="project" value="UniProtKB-KW"/>
</dbReference>
<dbReference type="PROSITE" id="PS50011">
    <property type="entry name" value="PROTEIN_KINASE_DOM"/>
    <property type="match status" value="1"/>
</dbReference>
<name>A0A517SUW5_9BACT</name>
<dbReference type="GO" id="GO:0004674">
    <property type="term" value="F:protein serine/threonine kinase activity"/>
    <property type="evidence" value="ECO:0007669"/>
    <property type="project" value="UniProtKB-EC"/>
</dbReference>
<protein>
    <submittedName>
        <fullName evidence="7">Serine/threonine-protein kinase PrkC</fullName>
        <ecNumber evidence="7">2.7.11.1</ecNumber>
    </submittedName>
</protein>
<dbReference type="Pfam" id="PF00069">
    <property type="entry name" value="Pkinase"/>
    <property type="match status" value="1"/>
</dbReference>
<keyword evidence="1 7" id="KW-0808">Transferase</keyword>
<dbReference type="EMBL" id="CP036272">
    <property type="protein sequence ID" value="QDT59890.1"/>
    <property type="molecule type" value="Genomic_DNA"/>
</dbReference>
<dbReference type="Gene3D" id="3.90.1520.10">
    <property type="entry name" value="H-NOX domain"/>
    <property type="match status" value="1"/>
</dbReference>
<evidence type="ECO:0000313" key="7">
    <source>
        <dbReference type="EMBL" id="QDT59890.1"/>
    </source>
</evidence>
<keyword evidence="3 7" id="KW-0418">Kinase</keyword>
<keyword evidence="4" id="KW-0067">ATP-binding</keyword>
<dbReference type="CDD" id="cd14014">
    <property type="entry name" value="STKc_PknB_like"/>
    <property type="match status" value="1"/>
</dbReference>
<evidence type="ECO:0000259" key="6">
    <source>
        <dbReference type="PROSITE" id="PS50011"/>
    </source>
</evidence>